<feature type="transmembrane region" description="Helical" evidence="1">
    <location>
        <begin position="44"/>
        <end position="61"/>
    </location>
</feature>
<dbReference type="PANTHER" id="PTHR38602">
    <property type="entry name" value="INNER MEMBRANE PROTEIN-RELATED"/>
    <property type="match status" value="1"/>
</dbReference>
<dbReference type="EMBL" id="VOLQ01000010">
    <property type="protein sequence ID" value="TWX68382.1"/>
    <property type="molecule type" value="Genomic_DNA"/>
</dbReference>
<dbReference type="Proteomes" id="UP000321525">
    <property type="component" value="Unassembled WGS sequence"/>
</dbReference>
<evidence type="ECO:0000256" key="1">
    <source>
        <dbReference type="SAM" id="Phobius"/>
    </source>
</evidence>
<evidence type="ECO:0000313" key="5">
    <source>
        <dbReference type="Proteomes" id="UP000321917"/>
    </source>
</evidence>
<comment type="caution">
    <text evidence="3">The sequence shown here is derived from an EMBL/GenBank/DDBJ whole genome shotgun (WGS) entry which is preliminary data.</text>
</comment>
<evidence type="ECO:0000313" key="3">
    <source>
        <dbReference type="EMBL" id="TWX68382.1"/>
    </source>
</evidence>
<evidence type="ECO:0000313" key="2">
    <source>
        <dbReference type="EMBL" id="TWX58273.1"/>
    </source>
</evidence>
<dbReference type="InterPro" id="IPR019201">
    <property type="entry name" value="DUF2065"/>
</dbReference>
<keyword evidence="1" id="KW-1133">Transmembrane helix</keyword>
<dbReference type="EMBL" id="VOLR01000016">
    <property type="protein sequence ID" value="TWX58273.1"/>
    <property type="molecule type" value="Genomic_DNA"/>
</dbReference>
<dbReference type="PANTHER" id="PTHR38602:SF1">
    <property type="entry name" value="INNER MEMBRANE PROTEIN"/>
    <property type="match status" value="1"/>
</dbReference>
<dbReference type="Proteomes" id="UP000321917">
    <property type="component" value="Unassembled WGS sequence"/>
</dbReference>
<feature type="transmembrane region" description="Helical" evidence="1">
    <location>
        <begin position="6"/>
        <end position="23"/>
    </location>
</feature>
<dbReference type="OrthoDB" id="9182237at2"/>
<sequence length="62" mass="6961">MIETLITAFALVLIIEGLMPALFPNKWRDTVKKLAQQSSLSIRNIGISLLVVGTFILWLLSY</sequence>
<organism evidence="3 5">
    <name type="scientific">Colwellia hornerae</name>
    <dbReference type="NCBI Taxonomy" id="89402"/>
    <lineage>
        <taxon>Bacteria</taxon>
        <taxon>Pseudomonadati</taxon>
        <taxon>Pseudomonadota</taxon>
        <taxon>Gammaproteobacteria</taxon>
        <taxon>Alteromonadales</taxon>
        <taxon>Colwelliaceae</taxon>
        <taxon>Colwellia</taxon>
    </lineage>
</organism>
<dbReference type="RefSeq" id="WP_146799790.1">
    <property type="nucleotide sequence ID" value="NZ_VOLP01000015.1"/>
</dbReference>
<protein>
    <submittedName>
        <fullName evidence="3">DUF2065 domain-containing protein</fullName>
    </submittedName>
</protein>
<dbReference type="AlphaFoldDB" id="A0A5C6QIG4"/>
<keyword evidence="1" id="KW-0472">Membrane</keyword>
<reference evidence="3 5" key="1">
    <citation type="submission" date="2019-07" db="EMBL/GenBank/DDBJ databases">
        <title>Genomes of sea-ice associated Colwellia species.</title>
        <authorList>
            <person name="Bowman J.P."/>
        </authorList>
    </citation>
    <scope>NUCLEOTIDE SEQUENCE [LARGE SCALE GENOMIC DNA]</scope>
    <source>
        <strain evidence="2 4">ACAM 607</strain>
        <strain evidence="3 5">IC036</strain>
    </source>
</reference>
<dbReference type="Pfam" id="PF09838">
    <property type="entry name" value="DUF2065"/>
    <property type="match status" value="1"/>
</dbReference>
<keyword evidence="1" id="KW-0812">Transmembrane</keyword>
<gene>
    <name evidence="2" type="ORF">ESZ26_12290</name>
    <name evidence="3" type="ORF">ESZ27_07165</name>
</gene>
<accession>A0A5C6QIG4</accession>
<name>A0A5C6QIG4_9GAMM</name>
<evidence type="ECO:0000313" key="4">
    <source>
        <dbReference type="Proteomes" id="UP000321525"/>
    </source>
</evidence>
<proteinExistence type="predicted"/>
<keyword evidence="4" id="KW-1185">Reference proteome</keyword>